<evidence type="ECO:0000313" key="9">
    <source>
        <dbReference type="EMBL" id="ORY29634.1"/>
    </source>
</evidence>
<evidence type="ECO:0000256" key="2">
    <source>
        <dbReference type="ARBA" id="ARBA00009368"/>
    </source>
</evidence>
<accession>A0A1Y2B4H7</accession>
<evidence type="ECO:0000256" key="4">
    <source>
        <dbReference type="ARBA" id="ARBA00023163"/>
    </source>
</evidence>
<dbReference type="GO" id="GO:0016251">
    <property type="term" value="F:RNA polymerase II general transcription initiation factor activity"/>
    <property type="evidence" value="ECO:0007669"/>
    <property type="project" value="TreeGrafter"/>
</dbReference>
<dbReference type="CDD" id="cd08047">
    <property type="entry name" value="TAF7"/>
    <property type="match status" value="1"/>
</dbReference>
<evidence type="ECO:0000256" key="1">
    <source>
        <dbReference type="ARBA" id="ARBA00004123"/>
    </source>
</evidence>
<dbReference type="InterPro" id="IPR006751">
    <property type="entry name" value="TAFII55_prot_cons_reg"/>
</dbReference>
<dbReference type="InParanoid" id="A0A1Y2B4H7"/>
<gene>
    <name evidence="9" type="ORF">BCR39DRAFT_165086</name>
</gene>
<protein>
    <submittedName>
        <fullName evidence="9">TAFII55 protein conserved region-domain-containing protein</fullName>
    </submittedName>
</protein>
<dbReference type="OrthoDB" id="153872at2759"/>
<feature type="compositionally biased region" description="Polar residues" evidence="7">
    <location>
        <begin position="45"/>
        <end position="85"/>
    </location>
</feature>
<dbReference type="GO" id="GO:0005669">
    <property type="term" value="C:transcription factor TFIID complex"/>
    <property type="evidence" value="ECO:0007669"/>
    <property type="project" value="InterPro"/>
</dbReference>
<keyword evidence="5" id="KW-0539">Nucleus</keyword>
<sequence length="579" mass="63250">MEEQPPPPSVPTSTGQHVSFQAEPLGPPPPPSLTHTFHPADPTAGPSSINLNSPSRPHNASFNDPNISSSTTTSRPIKLNISSLASRGMRARGRGRGRGGRGAVPGGGRASTRISQRTEASKTHGHSHAHGPGHGHGLKLSLKVGGGEGGNAGRKTSFLGDYDRELDENPDDPIAFEEQFILRVPESVAEGPNGLREMVKGKGKGLEGVEFKFLDSRRAAFKINGVTYASKLVDLPNIIESQKTFDNRHLFKVADISQMLVVENPVKDESYVTQAPLKVDDYVWPHGITPPLRHVRKRRFRKRMSRQTIEVVEEKVEELLKKDAEADKTDTGPASFVELLDIHPDPDVPDEFYINYDPNAVDEYGEGEYGSEYGGSEMYDDPGSVTASQMDYDEGQYAEDGEEDGDGEGGDDEDGAFDEELAAALRDQMEGEGSATGQSDDEGMSEDDDDDEAEKSEDDDDDETAEKKAKIKQFTAEIKALEGAIEKKRAGFTGGNPIIIVRITHTNSQRDIGGLTDSFPSETIRRDDRRAARGYHDQSGGSASVDRRGGRIWSRGACGYHGYTRQCFWRSSWRCQDTG</sequence>
<evidence type="ECO:0000313" key="10">
    <source>
        <dbReference type="Proteomes" id="UP000193986"/>
    </source>
</evidence>
<dbReference type="SMART" id="SM01370">
    <property type="entry name" value="TAFII55_N"/>
    <property type="match status" value="1"/>
</dbReference>
<keyword evidence="3" id="KW-0805">Transcription regulation</keyword>
<evidence type="ECO:0000256" key="6">
    <source>
        <dbReference type="SAM" id="Coils"/>
    </source>
</evidence>
<evidence type="ECO:0000256" key="5">
    <source>
        <dbReference type="ARBA" id="ARBA00023242"/>
    </source>
</evidence>
<dbReference type="GO" id="GO:0051123">
    <property type="term" value="P:RNA polymerase II preinitiation complex assembly"/>
    <property type="evidence" value="ECO:0007669"/>
    <property type="project" value="TreeGrafter"/>
</dbReference>
<comment type="caution">
    <text evidence="9">The sequence shown here is derived from an EMBL/GenBank/DDBJ whole genome shotgun (WGS) entry which is preliminary data.</text>
</comment>
<dbReference type="Pfam" id="PF04658">
    <property type="entry name" value="TAFII55_N"/>
    <property type="match status" value="1"/>
</dbReference>
<keyword evidence="10" id="KW-1185">Reference proteome</keyword>
<organism evidence="9 10">
    <name type="scientific">Naematelia encephala</name>
    <dbReference type="NCBI Taxonomy" id="71784"/>
    <lineage>
        <taxon>Eukaryota</taxon>
        <taxon>Fungi</taxon>
        <taxon>Dikarya</taxon>
        <taxon>Basidiomycota</taxon>
        <taxon>Agaricomycotina</taxon>
        <taxon>Tremellomycetes</taxon>
        <taxon>Tremellales</taxon>
        <taxon>Naemateliaceae</taxon>
        <taxon>Naematelia</taxon>
    </lineage>
</organism>
<feature type="compositionally biased region" description="Basic residues" evidence="7">
    <location>
        <begin position="89"/>
        <end position="99"/>
    </location>
</feature>
<dbReference type="PANTHER" id="PTHR12228">
    <property type="entry name" value="TRANSCRIPTION INITIATION FACTOR TFIID 55 KD SUBUNIT-RELATED"/>
    <property type="match status" value="1"/>
</dbReference>
<reference evidence="9 10" key="1">
    <citation type="submission" date="2016-07" db="EMBL/GenBank/DDBJ databases">
        <title>Pervasive Adenine N6-methylation of Active Genes in Fungi.</title>
        <authorList>
            <consortium name="DOE Joint Genome Institute"/>
            <person name="Mondo S.J."/>
            <person name="Dannebaum R.O."/>
            <person name="Kuo R.C."/>
            <person name="Labutti K."/>
            <person name="Haridas S."/>
            <person name="Kuo A."/>
            <person name="Salamov A."/>
            <person name="Ahrendt S.R."/>
            <person name="Lipzen A."/>
            <person name="Sullivan W."/>
            <person name="Andreopoulos W.B."/>
            <person name="Clum A."/>
            <person name="Lindquist E."/>
            <person name="Daum C."/>
            <person name="Ramamoorthy G.K."/>
            <person name="Gryganskyi A."/>
            <person name="Culley D."/>
            <person name="Magnuson J.K."/>
            <person name="James T.Y."/>
            <person name="O'Malley M.A."/>
            <person name="Stajich J.E."/>
            <person name="Spatafora J.W."/>
            <person name="Visel A."/>
            <person name="Grigoriev I.V."/>
        </authorList>
    </citation>
    <scope>NUCLEOTIDE SEQUENCE [LARGE SCALE GENOMIC DNA]</scope>
    <source>
        <strain evidence="9 10">68-887.2</strain>
    </source>
</reference>
<comment type="similarity">
    <text evidence="2">Belongs to the TAF7 family.</text>
</comment>
<keyword evidence="6" id="KW-0175">Coiled coil</keyword>
<dbReference type="PANTHER" id="PTHR12228:SF0">
    <property type="entry name" value="TATA-BOX BINDING PROTEIN ASSOCIATED FACTOR 7"/>
    <property type="match status" value="1"/>
</dbReference>
<feature type="region of interest" description="Disordered" evidence="7">
    <location>
        <begin position="1"/>
        <end position="156"/>
    </location>
</feature>
<dbReference type="STRING" id="71784.A0A1Y2B4H7"/>
<evidence type="ECO:0000256" key="7">
    <source>
        <dbReference type="SAM" id="MobiDB-lite"/>
    </source>
</evidence>
<feature type="region of interest" description="Disordered" evidence="7">
    <location>
        <begin position="428"/>
        <end position="467"/>
    </location>
</feature>
<name>A0A1Y2B4H7_9TREE</name>
<dbReference type="EMBL" id="MCFC01000024">
    <property type="protein sequence ID" value="ORY29634.1"/>
    <property type="molecule type" value="Genomic_DNA"/>
</dbReference>
<evidence type="ECO:0000256" key="3">
    <source>
        <dbReference type="ARBA" id="ARBA00023015"/>
    </source>
</evidence>
<feature type="coiled-coil region" evidence="6">
    <location>
        <begin position="302"/>
        <end position="329"/>
    </location>
</feature>
<comment type="subcellular location">
    <subcellularLocation>
        <location evidence="1">Nucleus</location>
    </subcellularLocation>
</comment>
<evidence type="ECO:0000259" key="8">
    <source>
        <dbReference type="SMART" id="SM01370"/>
    </source>
</evidence>
<feature type="compositionally biased region" description="Acidic residues" evidence="7">
    <location>
        <begin position="439"/>
        <end position="464"/>
    </location>
</feature>
<keyword evidence="4" id="KW-0804">Transcription</keyword>
<dbReference type="InterPro" id="IPR037817">
    <property type="entry name" value="TAF7"/>
</dbReference>
<feature type="compositionally biased region" description="Basic residues" evidence="7">
    <location>
        <begin position="123"/>
        <end position="137"/>
    </location>
</feature>
<dbReference type="Proteomes" id="UP000193986">
    <property type="component" value="Unassembled WGS sequence"/>
</dbReference>
<proteinExistence type="inferred from homology"/>
<feature type="compositionally biased region" description="Gly residues" evidence="7">
    <location>
        <begin position="100"/>
        <end position="109"/>
    </location>
</feature>
<feature type="domain" description="TAFII55 protein conserved region" evidence="8">
    <location>
        <begin position="176"/>
        <end position="328"/>
    </location>
</feature>
<feature type="compositionally biased region" description="Pro residues" evidence="7">
    <location>
        <begin position="1"/>
        <end position="10"/>
    </location>
</feature>
<feature type="region of interest" description="Disordered" evidence="7">
    <location>
        <begin position="350"/>
        <end position="388"/>
    </location>
</feature>
<dbReference type="AlphaFoldDB" id="A0A1Y2B4H7"/>